<proteinExistence type="predicted"/>
<name>A0A4C1UUS0_EUMVA</name>
<reference evidence="1 2" key="1">
    <citation type="journal article" date="2019" name="Commun. Biol.">
        <title>The bagworm genome reveals a unique fibroin gene that provides high tensile strength.</title>
        <authorList>
            <person name="Kono N."/>
            <person name="Nakamura H."/>
            <person name="Ohtoshi R."/>
            <person name="Tomita M."/>
            <person name="Numata K."/>
            <person name="Arakawa K."/>
        </authorList>
    </citation>
    <scope>NUCLEOTIDE SEQUENCE [LARGE SCALE GENOMIC DNA]</scope>
</reference>
<dbReference type="Proteomes" id="UP000299102">
    <property type="component" value="Unassembled WGS sequence"/>
</dbReference>
<protein>
    <submittedName>
        <fullName evidence="1">Uncharacterized protein</fullName>
    </submittedName>
</protein>
<accession>A0A4C1UUS0</accession>
<comment type="caution">
    <text evidence="1">The sequence shown here is derived from an EMBL/GenBank/DDBJ whole genome shotgun (WGS) entry which is preliminary data.</text>
</comment>
<sequence length="189" mass="21485">MLNVLKTYSWHFNTAYTCRSNYGDVDLALTSRKPNILNESGVSITSRTACNRCRSYVDMLKYQLYYSRIISVRYLSILWNQYSIIWIEIRSGEADSRVRLHFMGIVTAIDYVSSSLTYHVLERCVKAASSIASTGTTGQHALTLMLYALRALADLLEVLRRQMGLASDYNRWGGAGSEFESFVFKQNNG</sequence>
<keyword evidence="2" id="KW-1185">Reference proteome</keyword>
<gene>
    <name evidence="1" type="ORF">EVAR_93351_1</name>
</gene>
<dbReference type="AlphaFoldDB" id="A0A4C1UUS0"/>
<dbReference type="EMBL" id="BGZK01000221">
    <property type="protein sequence ID" value="GBP29554.1"/>
    <property type="molecule type" value="Genomic_DNA"/>
</dbReference>
<organism evidence="1 2">
    <name type="scientific">Eumeta variegata</name>
    <name type="common">Bagworm moth</name>
    <name type="synonym">Eumeta japonica</name>
    <dbReference type="NCBI Taxonomy" id="151549"/>
    <lineage>
        <taxon>Eukaryota</taxon>
        <taxon>Metazoa</taxon>
        <taxon>Ecdysozoa</taxon>
        <taxon>Arthropoda</taxon>
        <taxon>Hexapoda</taxon>
        <taxon>Insecta</taxon>
        <taxon>Pterygota</taxon>
        <taxon>Neoptera</taxon>
        <taxon>Endopterygota</taxon>
        <taxon>Lepidoptera</taxon>
        <taxon>Glossata</taxon>
        <taxon>Ditrysia</taxon>
        <taxon>Tineoidea</taxon>
        <taxon>Psychidae</taxon>
        <taxon>Oiketicinae</taxon>
        <taxon>Eumeta</taxon>
    </lineage>
</organism>
<evidence type="ECO:0000313" key="1">
    <source>
        <dbReference type="EMBL" id="GBP29554.1"/>
    </source>
</evidence>
<evidence type="ECO:0000313" key="2">
    <source>
        <dbReference type="Proteomes" id="UP000299102"/>
    </source>
</evidence>